<keyword evidence="15 17" id="KW-0472">Membrane</keyword>
<dbReference type="FunFam" id="1.20.1110.10:FF:000065">
    <property type="entry name" value="Sarcoplasmic/endoplasmic reticulum calcium ATPase 1"/>
    <property type="match status" value="1"/>
</dbReference>
<gene>
    <name evidence="19" type="ordered locus">Tlet_0270</name>
</gene>
<dbReference type="SUPFAM" id="SSF81665">
    <property type="entry name" value="Calcium ATPase, transmembrane domain M"/>
    <property type="match status" value="1"/>
</dbReference>
<dbReference type="SUPFAM" id="SSF56784">
    <property type="entry name" value="HAD-like"/>
    <property type="match status" value="1"/>
</dbReference>
<keyword evidence="13 17" id="KW-1133">Transmembrane helix</keyword>
<dbReference type="SMART" id="SM00831">
    <property type="entry name" value="Cation_ATPase_N"/>
    <property type="match status" value="1"/>
</dbReference>
<feature type="transmembrane region" description="Helical" evidence="17">
    <location>
        <begin position="674"/>
        <end position="695"/>
    </location>
</feature>
<dbReference type="Gene3D" id="1.20.1110.10">
    <property type="entry name" value="Calcium-transporting ATPase, transmembrane domain"/>
    <property type="match status" value="1"/>
</dbReference>
<feature type="transmembrane region" description="Helical" evidence="17">
    <location>
        <begin position="275"/>
        <end position="300"/>
    </location>
</feature>
<evidence type="ECO:0000256" key="15">
    <source>
        <dbReference type="ARBA" id="ARBA00023136"/>
    </source>
</evidence>
<dbReference type="Proteomes" id="UP000002016">
    <property type="component" value="Chromosome"/>
</dbReference>
<reference evidence="19 20" key="1">
    <citation type="submission" date="2007-08" db="EMBL/GenBank/DDBJ databases">
        <title>Complete sequence of Thermotoga lettingae TMO.</title>
        <authorList>
            <consortium name="US DOE Joint Genome Institute"/>
            <person name="Copeland A."/>
            <person name="Lucas S."/>
            <person name="Lapidus A."/>
            <person name="Barry K."/>
            <person name="Glavina del Rio T."/>
            <person name="Dalin E."/>
            <person name="Tice H."/>
            <person name="Pitluck S."/>
            <person name="Foster B."/>
            <person name="Bruce D."/>
            <person name="Schmutz J."/>
            <person name="Larimer F."/>
            <person name="Land M."/>
            <person name="Hauser L."/>
            <person name="Kyrpides N."/>
            <person name="Mikhailova N."/>
            <person name="Nelson K."/>
            <person name="Gogarten J.P."/>
            <person name="Noll K."/>
            <person name="Richardson P."/>
        </authorList>
    </citation>
    <scope>NUCLEOTIDE SEQUENCE [LARGE SCALE GENOMIC DNA]</scope>
    <source>
        <strain evidence="20">ATCC BAA-301 / DSM 14385 / NBRC 107922 / TMO</strain>
    </source>
</reference>
<dbReference type="InterPro" id="IPR004014">
    <property type="entry name" value="ATPase_P-typ_cation-transptr_N"/>
</dbReference>
<evidence type="ECO:0000259" key="18">
    <source>
        <dbReference type="SMART" id="SM00831"/>
    </source>
</evidence>
<dbReference type="CDD" id="cd02089">
    <property type="entry name" value="P-type_ATPase_Ca_prok"/>
    <property type="match status" value="1"/>
</dbReference>
<dbReference type="SFLD" id="SFLDF00027">
    <property type="entry name" value="p-type_atpase"/>
    <property type="match status" value="1"/>
</dbReference>
<evidence type="ECO:0000256" key="7">
    <source>
        <dbReference type="ARBA" id="ARBA00022723"/>
    </source>
</evidence>
<evidence type="ECO:0000256" key="14">
    <source>
        <dbReference type="ARBA" id="ARBA00023065"/>
    </source>
</evidence>
<dbReference type="GO" id="GO:0016887">
    <property type="term" value="F:ATP hydrolysis activity"/>
    <property type="evidence" value="ECO:0007669"/>
    <property type="project" value="InterPro"/>
</dbReference>
<dbReference type="FunFam" id="2.70.150.10:FF:000016">
    <property type="entry name" value="Calcium-transporting P-type ATPase putative"/>
    <property type="match status" value="1"/>
</dbReference>
<evidence type="ECO:0000256" key="16">
    <source>
        <dbReference type="ARBA" id="ARBA00048694"/>
    </source>
</evidence>
<feature type="transmembrane region" description="Helical" evidence="17">
    <location>
        <begin position="707"/>
        <end position="726"/>
    </location>
</feature>
<dbReference type="GO" id="GO:0030007">
    <property type="term" value="P:intracellular potassium ion homeostasis"/>
    <property type="evidence" value="ECO:0007669"/>
    <property type="project" value="TreeGrafter"/>
</dbReference>
<dbReference type="SUPFAM" id="SSF81660">
    <property type="entry name" value="Metal cation-transporting ATPase, ATP-binding domain N"/>
    <property type="match status" value="1"/>
</dbReference>
<dbReference type="SFLD" id="SFLDG00002">
    <property type="entry name" value="C1.7:_P-type_atpase_like"/>
    <property type="match status" value="1"/>
</dbReference>
<dbReference type="EMBL" id="CP000812">
    <property type="protein sequence ID" value="ABV32840.1"/>
    <property type="molecule type" value="Genomic_DNA"/>
</dbReference>
<dbReference type="eggNOG" id="COG0474">
    <property type="taxonomic scope" value="Bacteria"/>
</dbReference>
<feature type="transmembrane region" description="Helical" evidence="17">
    <location>
        <begin position="816"/>
        <end position="835"/>
    </location>
</feature>
<evidence type="ECO:0000256" key="5">
    <source>
        <dbReference type="ARBA" id="ARBA00022568"/>
    </source>
</evidence>
<comment type="similarity">
    <text evidence="2">Belongs to the cation transport ATPase (P-type) (TC 3.A.3) family. Type IIA subfamily.</text>
</comment>
<evidence type="ECO:0000313" key="19">
    <source>
        <dbReference type="EMBL" id="ABV32840.1"/>
    </source>
</evidence>
<evidence type="ECO:0000256" key="17">
    <source>
        <dbReference type="SAM" id="Phobius"/>
    </source>
</evidence>
<dbReference type="Pfam" id="PF13246">
    <property type="entry name" value="Cation_ATPase"/>
    <property type="match status" value="1"/>
</dbReference>
<evidence type="ECO:0000256" key="8">
    <source>
        <dbReference type="ARBA" id="ARBA00022741"/>
    </source>
</evidence>
<dbReference type="InterPro" id="IPR023299">
    <property type="entry name" value="ATPase_P-typ_cyto_dom_N"/>
</dbReference>
<dbReference type="InterPro" id="IPR044492">
    <property type="entry name" value="P_typ_ATPase_HD_dom"/>
</dbReference>
<accession>A8F3V6</accession>
<dbReference type="STRING" id="416591.Tlet_0270"/>
<feature type="domain" description="Cation-transporting P-type ATPase N-terminal" evidence="18">
    <location>
        <begin position="3"/>
        <end position="77"/>
    </location>
</feature>
<dbReference type="InterPro" id="IPR006413">
    <property type="entry name" value="P-type_ATPase_IIA_PMR1"/>
</dbReference>
<keyword evidence="11" id="KW-0460">Magnesium</keyword>
<dbReference type="KEGG" id="tle:Tlet_0270"/>
<dbReference type="AlphaFoldDB" id="A8F3V6"/>
<evidence type="ECO:0000256" key="13">
    <source>
        <dbReference type="ARBA" id="ARBA00022989"/>
    </source>
</evidence>
<keyword evidence="6 17" id="KW-0812">Transmembrane</keyword>
<keyword evidence="8" id="KW-0547">Nucleotide-binding</keyword>
<dbReference type="PROSITE" id="PS00154">
    <property type="entry name" value="ATPASE_E1_E2"/>
    <property type="match status" value="1"/>
</dbReference>
<dbReference type="InterPro" id="IPR008250">
    <property type="entry name" value="ATPase_P-typ_transduc_dom_A_sf"/>
</dbReference>
<comment type="catalytic activity">
    <reaction evidence="16">
        <text>Ca(2+)(in) + ATP + H2O = Ca(2+)(out) + ADP + phosphate + H(+)</text>
        <dbReference type="Rhea" id="RHEA:18105"/>
        <dbReference type="ChEBI" id="CHEBI:15377"/>
        <dbReference type="ChEBI" id="CHEBI:15378"/>
        <dbReference type="ChEBI" id="CHEBI:29108"/>
        <dbReference type="ChEBI" id="CHEBI:30616"/>
        <dbReference type="ChEBI" id="CHEBI:43474"/>
        <dbReference type="ChEBI" id="CHEBI:456216"/>
        <dbReference type="EC" id="7.2.2.10"/>
    </reaction>
</comment>
<dbReference type="RefSeq" id="WP_012002321.1">
    <property type="nucleotide sequence ID" value="NZ_BSDV01000001.1"/>
</dbReference>
<dbReference type="Gene3D" id="3.40.50.1000">
    <property type="entry name" value="HAD superfamily/HAD-like"/>
    <property type="match status" value="1"/>
</dbReference>
<dbReference type="SUPFAM" id="SSF81653">
    <property type="entry name" value="Calcium ATPase, transduction domain A"/>
    <property type="match status" value="1"/>
</dbReference>
<dbReference type="PANTHER" id="PTHR43294">
    <property type="entry name" value="SODIUM/POTASSIUM-TRANSPORTING ATPASE SUBUNIT ALPHA"/>
    <property type="match status" value="1"/>
</dbReference>
<evidence type="ECO:0000256" key="11">
    <source>
        <dbReference type="ARBA" id="ARBA00022842"/>
    </source>
</evidence>
<dbReference type="OrthoDB" id="9760364at2"/>
<dbReference type="GO" id="GO:0006883">
    <property type="term" value="P:intracellular sodium ion homeostasis"/>
    <property type="evidence" value="ECO:0007669"/>
    <property type="project" value="TreeGrafter"/>
</dbReference>
<dbReference type="FunFam" id="3.40.50.1000:FF:000001">
    <property type="entry name" value="Phospholipid-transporting ATPase IC"/>
    <property type="match status" value="1"/>
</dbReference>
<dbReference type="PRINTS" id="PR00120">
    <property type="entry name" value="HATPASE"/>
</dbReference>
<evidence type="ECO:0000256" key="6">
    <source>
        <dbReference type="ARBA" id="ARBA00022692"/>
    </source>
</evidence>
<dbReference type="Pfam" id="PF00689">
    <property type="entry name" value="Cation_ATPase_C"/>
    <property type="match status" value="1"/>
</dbReference>
<dbReference type="InterPro" id="IPR059000">
    <property type="entry name" value="ATPase_P-type_domA"/>
</dbReference>
<dbReference type="GO" id="GO:1990573">
    <property type="term" value="P:potassium ion import across plasma membrane"/>
    <property type="evidence" value="ECO:0007669"/>
    <property type="project" value="TreeGrafter"/>
</dbReference>
<feature type="transmembrane region" description="Helical" evidence="17">
    <location>
        <begin position="53"/>
        <end position="75"/>
    </location>
</feature>
<dbReference type="InterPro" id="IPR023214">
    <property type="entry name" value="HAD_sf"/>
</dbReference>
<name>A8F3V6_PSELT</name>
<dbReference type="GO" id="GO:0046872">
    <property type="term" value="F:metal ion binding"/>
    <property type="evidence" value="ECO:0007669"/>
    <property type="project" value="UniProtKB-KW"/>
</dbReference>
<dbReference type="Gene3D" id="2.70.150.10">
    <property type="entry name" value="Calcium-transporting ATPase, cytoplasmic transduction domain A"/>
    <property type="match status" value="1"/>
</dbReference>
<keyword evidence="7" id="KW-0479">Metal-binding</keyword>
<organism evidence="19 20">
    <name type="scientific">Pseudothermotoga lettingae (strain ATCC BAA-301 / DSM 14385 / NBRC 107922 / TMO)</name>
    <name type="common">Thermotoga lettingae</name>
    <dbReference type="NCBI Taxonomy" id="416591"/>
    <lineage>
        <taxon>Bacteria</taxon>
        <taxon>Thermotogati</taxon>
        <taxon>Thermotogota</taxon>
        <taxon>Thermotogae</taxon>
        <taxon>Thermotogales</taxon>
        <taxon>Thermotogaceae</taxon>
        <taxon>Pseudothermotoga</taxon>
    </lineage>
</organism>
<feature type="transmembrane region" description="Helical" evidence="17">
    <location>
        <begin position="81"/>
        <end position="97"/>
    </location>
</feature>
<dbReference type="NCBIfam" id="TIGR01494">
    <property type="entry name" value="ATPase_P-type"/>
    <property type="match status" value="3"/>
</dbReference>
<dbReference type="GO" id="GO:0005886">
    <property type="term" value="C:plasma membrane"/>
    <property type="evidence" value="ECO:0007669"/>
    <property type="project" value="UniProtKB-SubCell"/>
</dbReference>
<dbReference type="Gene3D" id="3.40.1110.10">
    <property type="entry name" value="Calcium-transporting ATPase, cytoplasmic domain N"/>
    <property type="match status" value="1"/>
</dbReference>
<proteinExistence type="inferred from homology"/>
<dbReference type="GO" id="GO:0005388">
    <property type="term" value="F:P-type calcium transporter activity"/>
    <property type="evidence" value="ECO:0007669"/>
    <property type="project" value="UniProtKB-EC"/>
</dbReference>
<sequence length="876" mass="96402">MKDFYKQSVEDVCSHLGTDPDKGLSSEEAKKRLEKYGPNELAEKKKKTIWRMFFSQFTDFLIIILLVAAGVSILVGESVDAILIMIIVVLNATLSTIQESKAEKSLQLLKKMAAPMARVLRDGIVQTVPSREIVPGDIVILEAGNYVPADGRLIETVNFSVSEAALTGESQPVEKTTDLIDQENLPLGDRTNMVYSGTIVSRGRAKAVITSTGENTELGKIAKLLSEMEETQTPLQQNLEKLGKQIGMIILAICAVVFLVGIFEGEPALEMFLTAVSLAVAAVPEGLPAVVTIVLALGMYNMVKRHAVIRKLQAVEALGSVNVICSDKTGTLTKNEMNVVKYYLHPSIILDQEQIKSQKSEHIEKLFMGAILCNDSFITVKNGNRVTSGDPTEIALALAAMDYGFDKNELEKRIPRIHEIPFDSDRKMMTTVHEFEKKRLSFTKGAPDVVIKNCSKYMAPDGEIKVLSENDKNEIEQANMKMAQDGLRVLAVAFREIGDDYSELEKDLVFLGLMGMIDPPRPEVKDALERCRTAGINVIMITGDHKITAQTIAREIGILSENDMVLTGHELIEMDVEDLVKVVDKVKVYARVSPTDKLKIVEALKKKGKVVAMTGDGVNDAPALKKADIGVAMGITGTDVSKDASEMVLTDDNFASIVAAVEEGRKIFDNIRKVVYYLLSCNISEVVTIFVSILLRLPLPLIPVQILWMNLVTDGLPALALGVEPAEPDVMKRSPRDPKEGIMSKEIMTNVFIGGTILSVLTLFVYSWALLEHDQIELLRTMVFFTLCTGQLLHSLNSKSIKLSLFKVGIKNNPRLLIAIAGSFALLLGVIYLPILQNVFGTTNLTGKQLVVSLIAAIMIIPLYELVKVIRYRKKE</sequence>
<dbReference type="Pfam" id="PF00690">
    <property type="entry name" value="Cation_ATPase_N"/>
    <property type="match status" value="1"/>
</dbReference>
<dbReference type="InterPro" id="IPR036412">
    <property type="entry name" value="HAD-like_sf"/>
</dbReference>
<dbReference type="FunFam" id="3.40.50.1000:FF:000028">
    <property type="entry name" value="Calcium-transporting P-type ATPase, putative"/>
    <property type="match status" value="1"/>
</dbReference>
<dbReference type="GO" id="GO:0036376">
    <property type="term" value="P:sodium ion export across plasma membrane"/>
    <property type="evidence" value="ECO:0007669"/>
    <property type="project" value="TreeGrafter"/>
</dbReference>
<keyword evidence="10" id="KW-0067">ATP-binding</keyword>
<dbReference type="GO" id="GO:0005524">
    <property type="term" value="F:ATP binding"/>
    <property type="evidence" value="ECO:0007669"/>
    <property type="project" value="UniProtKB-KW"/>
</dbReference>
<dbReference type="InterPro" id="IPR018303">
    <property type="entry name" value="ATPase_P-typ_P_site"/>
</dbReference>
<keyword evidence="9" id="KW-0106">Calcium</keyword>
<evidence type="ECO:0000256" key="4">
    <source>
        <dbReference type="ARBA" id="ARBA00022475"/>
    </source>
</evidence>
<dbReference type="HOGENOM" id="CLU_002360_3_0_0"/>
<dbReference type="InterPro" id="IPR006408">
    <property type="entry name" value="P-type_ATPase_IIB"/>
</dbReference>
<dbReference type="InterPro" id="IPR006068">
    <property type="entry name" value="ATPase_P-typ_cation-transptr_C"/>
</dbReference>
<dbReference type="EC" id="7.2.2.10" evidence="3"/>
<keyword evidence="20" id="KW-1185">Reference proteome</keyword>
<evidence type="ECO:0000256" key="12">
    <source>
        <dbReference type="ARBA" id="ARBA00022967"/>
    </source>
</evidence>
<dbReference type="PRINTS" id="PR00119">
    <property type="entry name" value="CATATPASE"/>
</dbReference>
<dbReference type="Pfam" id="PF00122">
    <property type="entry name" value="E1-E2_ATPase"/>
    <property type="match status" value="1"/>
</dbReference>
<evidence type="ECO:0000256" key="3">
    <source>
        <dbReference type="ARBA" id="ARBA00012790"/>
    </source>
</evidence>
<protein>
    <recommendedName>
        <fullName evidence="3">P-type Ca(2+) transporter</fullName>
        <ecNumber evidence="3">7.2.2.10</ecNumber>
    </recommendedName>
</protein>
<dbReference type="InterPro" id="IPR050510">
    <property type="entry name" value="Cation_transp_ATPase_P-type"/>
</dbReference>
<evidence type="ECO:0000256" key="10">
    <source>
        <dbReference type="ARBA" id="ARBA00022840"/>
    </source>
</evidence>
<keyword evidence="12" id="KW-1278">Translocase</keyword>
<dbReference type="InterPro" id="IPR023298">
    <property type="entry name" value="ATPase_P-typ_TM_dom_sf"/>
</dbReference>
<evidence type="ECO:0000256" key="1">
    <source>
        <dbReference type="ARBA" id="ARBA00004651"/>
    </source>
</evidence>
<feature type="transmembrane region" description="Helical" evidence="17">
    <location>
        <begin position="246"/>
        <end position="263"/>
    </location>
</feature>
<dbReference type="NCBIfam" id="TIGR01517">
    <property type="entry name" value="ATPase-IIB_Ca"/>
    <property type="match status" value="1"/>
</dbReference>
<evidence type="ECO:0000313" key="20">
    <source>
        <dbReference type="Proteomes" id="UP000002016"/>
    </source>
</evidence>
<keyword evidence="5" id="KW-0109">Calcium transport</keyword>
<feature type="transmembrane region" description="Helical" evidence="17">
    <location>
        <begin position="747"/>
        <end position="766"/>
    </location>
</feature>
<feature type="transmembrane region" description="Helical" evidence="17">
    <location>
        <begin position="847"/>
        <end position="867"/>
    </location>
</feature>
<dbReference type="GO" id="GO:0005391">
    <property type="term" value="F:P-type sodium:potassium-exchanging transporter activity"/>
    <property type="evidence" value="ECO:0007669"/>
    <property type="project" value="TreeGrafter"/>
</dbReference>
<feature type="transmembrane region" description="Helical" evidence="17">
    <location>
        <begin position="778"/>
        <end position="796"/>
    </location>
</feature>
<dbReference type="GO" id="GO:1902600">
    <property type="term" value="P:proton transmembrane transport"/>
    <property type="evidence" value="ECO:0007669"/>
    <property type="project" value="TreeGrafter"/>
</dbReference>
<keyword evidence="14" id="KW-0406">Ion transport</keyword>
<dbReference type="PANTHER" id="PTHR43294:SF21">
    <property type="entry name" value="CATION TRANSPORTING ATPASE"/>
    <property type="match status" value="1"/>
</dbReference>
<dbReference type="NCBIfam" id="TIGR01522">
    <property type="entry name" value="ATPase-IIA2_Ca"/>
    <property type="match status" value="1"/>
</dbReference>
<reference evidence="19 20" key="2">
    <citation type="journal article" date="2009" name="Proc. Natl. Acad. Sci. U.S.A.">
        <title>On the chimeric nature, thermophilic origin, and phylogenetic placement of the Thermotogales.</title>
        <authorList>
            <person name="Zhaxybayeva O."/>
            <person name="Swithers K.S."/>
            <person name="Lapierre P."/>
            <person name="Fournier G.P."/>
            <person name="Bickhart D.M."/>
            <person name="DeBoy R.T."/>
            <person name="Nelson K.E."/>
            <person name="Nesbo C.L."/>
            <person name="Doolittle W.F."/>
            <person name="Gogarten J.P."/>
            <person name="Noll K.M."/>
        </authorList>
    </citation>
    <scope>NUCLEOTIDE SEQUENCE [LARGE SCALE GENOMIC DNA]</scope>
    <source>
        <strain evidence="20">ATCC BAA-301 / DSM 14385 / NBRC 107922 / TMO</strain>
    </source>
</reference>
<evidence type="ECO:0000256" key="9">
    <source>
        <dbReference type="ARBA" id="ARBA00022837"/>
    </source>
</evidence>
<dbReference type="SFLD" id="SFLDS00003">
    <property type="entry name" value="Haloacid_Dehalogenase"/>
    <property type="match status" value="1"/>
</dbReference>
<evidence type="ECO:0000256" key="2">
    <source>
        <dbReference type="ARBA" id="ARBA00005675"/>
    </source>
</evidence>
<keyword evidence="4" id="KW-1003">Cell membrane</keyword>
<comment type="subcellular location">
    <subcellularLocation>
        <location evidence="1">Cell membrane</location>
        <topology evidence="1">Multi-pass membrane protein</topology>
    </subcellularLocation>
</comment>
<keyword evidence="5" id="KW-0813">Transport</keyword>
<dbReference type="InterPro" id="IPR001757">
    <property type="entry name" value="P_typ_ATPase"/>
</dbReference>